<dbReference type="Proteomes" id="UP000886819">
    <property type="component" value="Unassembled WGS sequence"/>
</dbReference>
<keyword evidence="1" id="KW-0472">Membrane</keyword>
<evidence type="ECO:0000313" key="2">
    <source>
        <dbReference type="EMBL" id="HIQ64015.1"/>
    </source>
</evidence>
<gene>
    <name evidence="2" type="ORF">IAA66_10625</name>
</gene>
<organism evidence="2 3">
    <name type="scientific">Candidatus Avichristensenella intestinipullorum</name>
    <dbReference type="NCBI Taxonomy" id="2840693"/>
    <lineage>
        <taxon>Bacteria</taxon>
        <taxon>Bacillati</taxon>
        <taxon>Bacillota</taxon>
        <taxon>Clostridia</taxon>
        <taxon>Candidatus Avichristensenella</taxon>
    </lineage>
</organism>
<evidence type="ECO:0000313" key="3">
    <source>
        <dbReference type="Proteomes" id="UP000886819"/>
    </source>
</evidence>
<comment type="caution">
    <text evidence="2">The sequence shown here is derived from an EMBL/GenBank/DDBJ whole genome shotgun (WGS) entry which is preliminary data.</text>
</comment>
<proteinExistence type="predicted"/>
<reference evidence="2" key="2">
    <citation type="journal article" date="2021" name="PeerJ">
        <title>Extensive microbial diversity within the chicken gut microbiome revealed by metagenomics and culture.</title>
        <authorList>
            <person name="Gilroy R."/>
            <person name="Ravi A."/>
            <person name="Getino M."/>
            <person name="Pursley I."/>
            <person name="Horton D.L."/>
            <person name="Alikhan N.F."/>
            <person name="Baker D."/>
            <person name="Gharbi K."/>
            <person name="Hall N."/>
            <person name="Watson M."/>
            <person name="Adriaenssens E.M."/>
            <person name="Foster-Nyarko E."/>
            <person name="Jarju S."/>
            <person name="Secka A."/>
            <person name="Antonio M."/>
            <person name="Oren A."/>
            <person name="Chaudhuri R.R."/>
            <person name="La Ragione R."/>
            <person name="Hildebrand F."/>
            <person name="Pallen M.J."/>
        </authorList>
    </citation>
    <scope>NUCLEOTIDE SEQUENCE</scope>
    <source>
        <strain evidence="2">ChiHile30-977</strain>
    </source>
</reference>
<protein>
    <submittedName>
        <fullName evidence="2">Uncharacterized protein</fullName>
    </submittedName>
</protein>
<dbReference type="EMBL" id="DVFI01000146">
    <property type="protein sequence ID" value="HIQ64015.1"/>
    <property type="molecule type" value="Genomic_DNA"/>
</dbReference>
<keyword evidence="1" id="KW-0812">Transmembrane</keyword>
<sequence>MAEGYGAAGRSLYIKSALSLDLLVPLLGANFLTSLTLYLMKKNAGGEKRYGLACTLGLVSCLSDWLENLAMIGVITTYEQPVMAFAVMARMMTTIKYLAIIIFVAVIVREIYLRKRRL</sequence>
<evidence type="ECO:0000256" key="1">
    <source>
        <dbReference type="SAM" id="Phobius"/>
    </source>
</evidence>
<reference evidence="2" key="1">
    <citation type="submission" date="2020-10" db="EMBL/GenBank/DDBJ databases">
        <authorList>
            <person name="Gilroy R."/>
        </authorList>
    </citation>
    <scope>NUCLEOTIDE SEQUENCE</scope>
    <source>
        <strain evidence="2">ChiHile30-977</strain>
    </source>
</reference>
<feature type="transmembrane region" description="Helical" evidence="1">
    <location>
        <begin position="95"/>
        <end position="112"/>
    </location>
</feature>
<feature type="non-terminal residue" evidence="2">
    <location>
        <position position="1"/>
    </location>
</feature>
<dbReference type="AlphaFoldDB" id="A0A9D0YY46"/>
<feature type="transmembrane region" description="Helical" evidence="1">
    <location>
        <begin position="22"/>
        <end position="40"/>
    </location>
</feature>
<accession>A0A9D0YY46</accession>
<keyword evidence="1" id="KW-1133">Transmembrane helix</keyword>
<name>A0A9D0YY46_9FIRM</name>